<dbReference type="InterPro" id="IPR036453">
    <property type="entry name" value="GluRdtase_dimer_dom_sf"/>
</dbReference>
<evidence type="ECO:0000256" key="5">
    <source>
        <dbReference type="ARBA" id="ARBA00023002"/>
    </source>
</evidence>
<feature type="binding site" evidence="8">
    <location>
        <position position="120"/>
    </location>
    <ligand>
        <name>substrate</name>
    </ligand>
</feature>
<reference evidence="14 15" key="1">
    <citation type="submission" date="2024-06" db="EMBL/GenBank/DDBJ databases">
        <title>The Natural Products Discovery Center: Release of the First 8490 Sequenced Strains for Exploring Actinobacteria Biosynthetic Diversity.</title>
        <authorList>
            <person name="Kalkreuter E."/>
            <person name="Kautsar S.A."/>
            <person name="Yang D."/>
            <person name="Bader C.D."/>
            <person name="Teijaro C.N."/>
            <person name="Fluegel L."/>
            <person name="Davis C.M."/>
            <person name="Simpson J.R."/>
            <person name="Lauterbach L."/>
            <person name="Steele A.D."/>
            <person name="Gui C."/>
            <person name="Meng S."/>
            <person name="Li G."/>
            <person name="Viehrig K."/>
            <person name="Ye F."/>
            <person name="Su P."/>
            <person name="Kiefer A.F."/>
            <person name="Nichols A."/>
            <person name="Cepeda A.J."/>
            <person name="Yan W."/>
            <person name="Fan B."/>
            <person name="Jiang Y."/>
            <person name="Adhikari A."/>
            <person name="Zheng C.-J."/>
            <person name="Schuster L."/>
            <person name="Cowan T.M."/>
            <person name="Smanski M.J."/>
            <person name="Chevrette M.G."/>
            <person name="De Carvalho L.P.S."/>
            <person name="Shen B."/>
        </authorList>
    </citation>
    <scope>NUCLEOTIDE SEQUENCE [LARGE SCALE GENOMIC DNA]</scope>
    <source>
        <strain evidence="14 15">NPDC001615</strain>
    </source>
</reference>
<dbReference type="SUPFAM" id="SSF69075">
    <property type="entry name" value="Glutamyl tRNA-reductase dimerization domain"/>
    <property type="match status" value="1"/>
</dbReference>
<dbReference type="InterPro" id="IPR015896">
    <property type="entry name" value="4pyrrol_synth_GluRdtase_dimer"/>
</dbReference>
<evidence type="ECO:0000256" key="8">
    <source>
        <dbReference type="HAMAP-Rule" id="MF_00087"/>
    </source>
</evidence>
<keyword evidence="4 8" id="KW-0521">NADP</keyword>
<evidence type="ECO:0000256" key="1">
    <source>
        <dbReference type="ARBA" id="ARBA00005059"/>
    </source>
</evidence>
<evidence type="ECO:0000256" key="9">
    <source>
        <dbReference type="RuleBase" id="RU000584"/>
    </source>
</evidence>
<evidence type="ECO:0000313" key="14">
    <source>
        <dbReference type="EMBL" id="MER6168642.1"/>
    </source>
</evidence>
<feature type="active site" description="Nucleophile" evidence="8">
    <location>
        <position position="50"/>
    </location>
</feature>
<comment type="function">
    <text evidence="8">Catalyzes the NADPH-dependent reduction of glutamyl-tRNA(Glu) to glutamate 1-semialdehyde (GSA).</text>
</comment>
<feature type="compositionally biased region" description="Low complexity" evidence="10">
    <location>
        <begin position="297"/>
        <end position="306"/>
    </location>
</feature>
<dbReference type="GO" id="GO:0008883">
    <property type="term" value="F:glutamyl-tRNA reductase activity"/>
    <property type="evidence" value="ECO:0007669"/>
    <property type="project" value="UniProtKB-EC"/>
</dbReference>
<feature type="domain" description="Glutamyl-tRNA reductase N-terminal" evidence="13">
    <location>
        <begin position="6"/>
        <end position="156"/>
    </location>
</feature>
<dbReference type="PROSITE" id="PS00747">
    <property type="entry name" value="GLUTR"/>
    <property type="match status" value="1"/>
</dbReference>
<gene>
    <name evidence="8" type="primary">hemA</name>
    <name evidence="14" type="ORF">ABT188_29505</name>
</gene>
<dbReference type="InterPro" id="IPR000343">
    <property type="entry name" value="4pyrrol_synth_GluRdtase"/>
</dbReference>
<comment type="similarity">
    <text evidence="2 8 9">Belongs to the glutamyl-tRNA reductase family.</text>
</comment>
<keyword evidence="5 8" id="KW-0560">Oxidoreductase</keyword>
<dbReference type="SUPFAM" id="SSF69742">
    <property type="entry name" value="Glutamyl tRNA-reductase catalytic, N-terminal domain"/>
    <property type="match status" value="1"/>
</dbReference>
<evidence type="ECO:0000313" key="15">
    <source>
        <dbReference type="Proteomes" id="UP001496720"/>
    </source>
</evidence>
<keyword evidence="6 8" id="KW-0627">Porphyrin biosynthesis</keyword>
<evidence type="ECO:0000256" key="3">
    <source>
        <dbReference type="ARBA" id="ARBA00012970"/>
    </source>
</evidence>
<sequence>MSLLVVGLSHRSAPVSVLERASLNADAQLKLLQDTVAAEPAAEAAVLATCNRIELYADVDKFHAGVAELSTLLAQHSGVGLEELTPHLYVHYEDRAVHHLFSVACGLDSMVVGEGQILGQIKDSLARAQDLHTAGRLLNDLFQQALRVGKRAHSETGIDRAGQSLVTFGLEQLSAGADVQQWARGKKALVIGAGSMSSLAAATLARAGVAEIVVANRTFERAERLAQILSEGDDTDVLARAVPMDSVPVELTRADVAVSCTGATGLVLTADSVAATVAGRTGAPAVKSAAVREERQGAQTPAPGTGTAAGGDENCPLDLSSVPSGFSVMGEAAVAGLDAATLEQHGAWAAGGTAVDRPRESGRIGPEAEAELIGALAVTATRVGRIPERRRPEPVAEVPRPEPVLFLLDLAMPRDVDAAVHRLAGVRLVDIESLADASADAPMAADVDMVRRIVADEVAAFGAAQRAAHITPTVVALRSMAADVVAGEIARLEGRLPGLDDKHRAEITQTVKRVVDKLLHAPTVRVKQLAAEPGGAGYADALRTLFDLDQETVASVSRAENSTTEKNRGPA</sequence>
<dbReference type="InterPro" id="IPR015895">
    <property type="entry name" value="4pyrrol_synth_GluRdtase_N"/>
</dbReference>
<comment type="subunit">
    <text evidence="8">Homodimer.</text>
</comment>
<comment type="catalytic activity">
    <reaction evidence="7 8 9">
        <text>(S)-4-amino-5-oxopentanoate + tRNA(Glu) + NADP(+) = L-glutamyl-tRNA(Glu) + NADPH + H(+)</text>
        <dbReference type="Rhea" id="RHEA:12344"/>
        <dbReference type="Rhea" id="RHEA-COMP:9663"/>
        <dbReference type="Rhea" id="RHEA-COMP:9680"/>
        <dbReference type="ChEBI" id="CHEBI:15378"/>
        <dbReference type="ChEBI" id="CHEBI:57501"/>
        <dbReference type="ChEBI" id="CHEBI:57783"/>
        <dbReference type="ChEBI" id="CHEBI:58349"/>
        <dbReference type="ChEBI" id="CHEBI:78442"/>
        <dbReference type="ChEBI" id="CHEBI:78520"/>
        <dbReference type="EC" id="1.2.1.70"/>
    </reaction>
</comment>
<evidence type="ECO:0000256" key="2">
    <source>
        <dbReference type="ARBA" id="ARBA00005916"/>
    </source>
</evidence>
<dbReference type="Gene3D" id="3.40.50.720">
    <property type="entry name" value="NAD(P)-binding Rossmann-like Domain"/>
    <property type="match status" value="2"/>
</dbReference>
<accession>A0ABV1T532</accession>
<comment type="pathway">
    <text evidence="1 8 9">Porphyrin-containing compound metabolism; protoporphyrin-IX biosynthesis; 5-aminolevulinate from L-glutamyl-tRNA(Glu): step 1/2.</text>
</comment>
<dbReference type="Pfam" id="PF00745">
    <property type="entry name" value="GlutR_dimer"/>
    <property type="match status" value="1"/>
</dbReference>
<evidence type="ECO:0000259" key="11">
    <source>
        <dbReference type="Pfam" id="PF00745"/>
    </source>
</evidence>
<dbReference type="PANTHER" id="PTHR43013">
    <property type="entry name" value="GLUTAMYL-TRNA REDUCTASE"/>
    <property type="match status" value="1"/>
</dbReference>
<evidence type="ECO:0000256" key="7">
    <source>
        <dbReference type="ARBA" id="ARBA00047464"/>
    </source>
</evidence>
<dbReference type="InterPro" id="IPR006151">
    <property type="entry name" value="Shikm_DH/Glu-tRNA_Rdtase"/>
</dbReference>
<protein>
    <recommendedName>
        <fullName evidence="3 8">Glutamyl-tRNA reductase</fullName>
        <shortName evidence="8">GluTR</shortName>
        <ecNumber evidence="3 8">1.2.1.70</ecNumber>
    </recommendedName>
</protein>
<feature type="region of interest" description="Disordered" evidence="10">
    <location>
        <begin position="287"/>
        <end position="316"/>
    </location>
</feature>
<feature type="binding site" evidence="8">
    <location>
        <begin position="114"/>
        <end position="116"/>
    </location>
    <ligand>
        <name>substrate</name>
    </ligand>
</feature>
<dbReference type="CDD" id="cd05213">
    <property type="entry name" value="NAD_bind_Glutamyl_tRNA_reduct"/>
    <property type="match status" value="1"/>
</dbReference>
<dbReference type="NCBIfam" id="TIGR01035">
    <property type="entry name" value="hemA"/>
    <property type="match status" value="1"/>
</dbReference>
<dbReference type="InterPro" id="IPR018214">
    <property type="entry name" value="GluRdtase_CS"/>
</dbReference>
<feature type="binding site" evidence="8">
    <location>
        <begin position="192"/>
        <end position="197"/>
    </location>
    <ligand>
        <name>NADP(+)</name>
        <dbReference type="ChEBI" id="CHEBI:58349"/>
    </ligand>
</feature>
<feature type="binding site" evidence="8">
    <location>
        <position position="109"/>
    </location>
    <ligand>
        <name>substrate</name>
    </ligand>
</feature>
<dbReference type="EC" id="1.2.1.70" evidence="3 8"/>
<dbReference type="InterPro" id="IPR036291">
    <property type="entry name" value="NAD(P)-bd_dom_sf"/>
</dbReference>
<dbReference type="Pfam" id="PF05201">
    <property type="entry name" value="GlutR_N"/>
    <property type="match status" value="1"/>
</dbReference>
<dbReference type="SUPFAM" id="SSF51735">
    <property type="entry name" value="NAD(P)-binding Rossmann-fold domains"/>
    <property type="match status" value="1"/>
</dbReference>
<proteinExistence type="inferred from homology"/>
<name>A0ABV1T532_9ACTN</name>
<evidence type="ECO:0000256" key="6">
    <source>
        <dbReference type="ARBA" id="ARBA00023244"/>
    </source>
</evidence>
<dbReference type="EMBL" id="JBEOZY010000046">
    <property type="protein sequence ID" value="MER6168642.1"/>
    <property type="molecule type" value="Genomic_DNA"/>
</dbReference>
<keyword evidence="15" id="KW-1185">Reference proteome</keyword>
<dbReference type="RefSeq" id="WP_352149928.1">
    <property type="nucleotide sequence ID" value="NZ_JBEOZY010000046.1"/>
</dbReference>
<evidence type="ECO:0000259" key="12">
    <source>
        <dbReference type="Pfam" id="PF01488"/>
    </source>
</evidence>
<dbReference type="Proteomes" id="UP001496720">
    <property type="component" value="Unassembled WGS sequence"/>
</dbReference>
<evidence type="ECO:0000256" key="4">
    <source>
        <dbReference type="ARBA" id="ARBA00022857"/>
    </source>
</evidence>
<dbReference type="HAMAP" id="MF_00087">
    <property type="entry name" value="Glu_tRNA_reductase"/>
    <property type="match status" value="1"/>
</dbReference>
<comment type="caution">
    <text evidence="14">The sequence shown here is derived from an EMBL/GenBank/DDBJ whole genome shotgun (WGS) entry which is preliminary data.</text>
</comment>
<comment type="domain">
    <text evidence="8">Possesses an unusual extended V-shaped dimeric structure with each monomer consisting of three distinct domains arranged along a curved 'spinal' alpha-helix. The N-terminal catalytic domain specifically recognizes the glutamate moiety of the substrate. The second domain is the NADPH-binding domain, and the third C-terminal domain is responsible for dimerization.</text>
</comment>
<feature type="domain" description="Quinate/shikimate 5-dehydrogenase/glutamyl-tRNA reductase" evidence="12">
    <location>
        <begin position="184"/>
        <end position="281"/>
    </location>
</feature>
<dbReference type="Gene3D" id="3.30.460.30">
    <property type="entry name" value="Glutamyl-tRNA reductase, N-terminal domain"/>
    <property type="match status" value="1"/>
</dbReference>
<comment type="miscellaneous">
    <text evidence="8">During catalysis, the active site Cys acts as a nucleophile attacking the alpha-carbonyl group of tRNA-bound glutamate with the formation of a thioester intermediate between enzyme and glutamate, and the concomitant release of tRNA(Glu). The thioester intermediate is finally reduced by direct hydride transfer from NADPH, to form the product GSA.</text>
</comment>
<feature type="domain" description="Tetrapyrrole biosynthesis glutamyl-tRNA reductase dimerisation" evidence="11">
    <location>
        <begin position="450"/>
        <end position="548"/>
    </location>
</feature>
<organism evidence="14 15">
    <name type="scientific">Streptomyces violaceorubidus</name>
    <dbReference type="NCBI Taxonomy" id="284042"/>
    <lineage>
        <taxon>Bacteria</taxon>
        <taxon>Bacillati</taxon>
        <taxon>Actinomycetota</taxon>
        <taxon>Actinomycetes</taxon>
        <taxon>Kitasatosporales</taxon>
        <taxon>Streptomycetaceae</taxon>
        <taxon>Streptomyces</taxon>
    </lineage>
</organism>
<feature type="binding site" evidence="8">
    <location>
        <begin position="49"/>
        <end position="52"/>
    </location>
    <ligand>
        <name>substrate</name>
    </ligand>
</feature>
<dbReference type="InterPro" id="IPR036343">
    <property type="entry name" value="GluRdtase_N_sf"/>
</dbReference>
<dbReference type="Pfam" id="PF01488">
    <property type="entry name" value="Shikimate_DH"/>
    <property type="match status" value="1"/>
</dbReference>
<feature type="site" description="Important for activity" evidence="8">
    <location>
        <position position="99"/>
    </location>
</feature>
<dbReference type="NCBIfam" id="NF000744">
    <property type="entry name" value="PRK00045.1-3"/>
    <property type="match status" value="1"/>
</dbReference>
<evidence type="ECO:0000259" key="13">
    <source>
        <dbReference type="Pfam" id="PF05201"/>
    </source>
</evidence>
<evidence type="ECO:0000256" key="10">
    <source>
        <dbReference type="SAM" id="MobiDB-lite"/>
    </source>
</evidence>
<dbReference type="PANTHER" id="PTHR43013:SF1">
    <property type="entry name" value="GLUTAMYL-TRNA REDUCTASE"/>
    <property type="match status" value="1"/>
</dbReference>